<feature type="binding site" evidence="10 12">
    <location>
        <position position="125"/>
    </location>
    <ligand>
        <name>substrate</name>
    </ligand>
</feature>
<feature type="binding site" evidence="10 13">
    <location>
        <position position="14"/>
    </location>
    <ligand>
        <name>Mn(2+)</name>
        <dbReference type="ChEBI" id="CHEBI:29035"/>
        <label>2</label>
    </ligand>
</feature>
<feature type="domain" description="Metalloenzyme" evidence="14">
    <location>
        <begin position="6"/>
        <end position="495"/>
    </location>
</feature>
<dbReference type="InterPro" id="IPR036646">
    <property type="entry name" value="PGAM_B_sf"/>
</dbReference>
<evidence type="ECO:0000259" key="15">
    <source>
        <dbReference type="Pfam" id="PF06415"/>
    </source>
</evidence>
<feature type="active site" description="Phosphoserine intermediate" evidence="10 11">
    <location>
        <position position="64"/>
    </location>
</feature>
<evidence type="ECO:0000256" key="12">
    <source>
        <dbReference type="PIRSR" id="PIRSR001492-2"/>
    </source>
</evidence>
<evidence type="ECO:0000259" key="14">
    <source>
        <dbReference type="Pfam" id="PF01676"/>
    </source>
</evidence>
<comment type="catalytic activity">
    <reaction evidence="1 10">
        <text>(2R)-2-phosphoglycerate = (2R)-3-phosphoglycerate</text>
        <dbReference type="Rhea" id="RHEA:15901"/>
        <dbReference type="ChEBI" id="CHEBI:58272"/>
        <dbReference type="ChEBI" id="CHEBI:58289"/>
        <dbReference type="EC" id="5.4.2.12"/>
    </reaction>
</comment>
<dbReference type="Pfam" id="PF01676">
    <property type="entry name" value="Metalloenzyme"/>
    <property type="match status" value="1"/>
</dbReference>
<dbReference type="GO" id="GO:0005829">
    <property type="term" value="C:cytosol"/>
    <property type="evidence" value="ECO:0007669"/>
    <property type="project" value="TreeGrafter"/>
</dbReference>
<evidence type="ECO:0000256" key="7">
    <source>
        <dbReference type="ARBA" id="ARBA00023211"/>
    </source>
</evidence>
<feature type="binding site" evidence="10 12">
    <location>
        <begin position="259"/>
        <end position="262"/>
    </location>
    <ligand>
        <name>substrate</name>
    </ligand>
</feature>
<dbReference type="PANTHER" id="PTHR31637:SF0">
    <property type="entry name" value="2,3-BISPHOSPHOGLYCERATE-INDEPENDENT PHOSPHOGLYCERATE MUTASE"/>
    <property type="match status" value="1"/>
</dbReference>
<feature type="binding site" evidence="10 12">
    <location>
        <position position="333"/>
    </location>
    <ligand>
        <name>substrate</name>
    </ligand>
</feature>
<comment type="similarity">
    <text evidence="3 10">Belongs to the BPG-independent phosphoglycerate mutase family.</text>
</comment>
<evidence type="ECO:0000256" key="9">
    <source>
        <dbReference type="ARBA" id="ARBA00071648"/>
    </source>
</evidence>
<dbReference type="EMBL" id="CP044399">
    <property type="protein sequence ID" value="QFI39697.1"/>
    <property type="molecule type" value="Genomic_DNA"/>
</dbReference>
<dbReference type="AlphaFoldDB" id="A0A5J6WNX9"/>
<proteinExistence type="inferred from homology"/>
<evidence type="ECO:0000256" key="11">
    <source>
        <dbReference type="PIRSR" id="PIRSR001492-1"/>
    </source>
</evidence>
<dbReference type="HAMAP" id="MF_01038">
    <property type="entry name" value="GpmI"/>
    <property type="match status" value="1"/>
</dbReference>
<protein>
    <recommendedName>
        <fullName evidence="9 10">2,3-bisphosphoglycerate-independent phosphoglycerate mutase</fullName>
        <shortName evidence="10">BPG-independent PGAM</shortName>
        <shortName evidence="10">Phosphoglyceromutase</shortName>
        <shortName evidence="10">iPGM</shortName>
        <ecNumber evidence="4 10">5.4.2.12</ecNumber>
    </recommendedName>
</protein>
<sequence length="510" mass="55108">MSKAKKTIALIIMDGWGHRLDQQNNAIASAKTPILDKLWQDCPSMLISSSGLDVGLPDGQMGNSEVGHVNIGAGRIVYQDLTKIDKSIADGEFNHNPVLVKAVDAAIANDKAVHILGLASPGGVHSHDDQIVAMIDMAAKQGATKIYLHAFLDGRDTPPRSAQGPLEKFDAKFAEIGVGKTATLIGRYFAMDRDNRWDRVEEAYNLFTQAQASHSADSALAGLEAAYARDENDEFVKATVIGEAAPIVDGDAVIFMNFRADRAREITRAFVDTDFTGFERTVTPKLADFVMLTEYAASIDASVAFPSDKLVNTLGSVLEQNNKTQLRISETEKYAHVTFFFNGGLEDAFVGEDRELIPSPQVATYDLQPEMNSEMLTDKLVTAIESGKYDAIICNYPNGDMVGHTGVFDAAVQACEAVDKSIGRVVEALDKVGGECLITADHGNAEMMVNPETGGIHTAHTNLPVPLIYFGRDAEPAETGRLCDLAPTLLTLLGQEIPTEMTGNNLMNLK</sequence>
<keyword evidence="7 10" id="KW-0464">Manganese</keyword>
<dbReference type="Pfam" id="PF06415">
    <property type="entry name" value="iPGM_N"/>
    <property type="match status" value="1"/>
</dbReference>
<dbReference type="RefSeq" id="WP_019440658.1">
    <property type="nucleotide sequence ID" value="NZ_ALOE01000010.1"/>
</dbReference>
<feature type="binding site" evidence="10 13">
    <location>
        <position position="404"/>
    </location>
    <ligand>
        <name>Mn(2+)</name>
        <dbReference type="ChEBI" id="CHEBI:29035"/>
        <label>1</label>
    </ligand>
</feature>
<feature type="binding site" evidence="10 12">
    <location>
        <position position="187"/>
    </location>
    <ligand>
        <name>substrate</name>
    </ligand>
</feature>
<dbReference type="Proteomes" id="UP000327424">
    <property type="component" value="Chromosome"/>
</dbReference>
<dbReference type="NCBIfam" id="NF003897">
    <property type="entry name" value="PRK05434.1-5"/>
    <property type="match status" value="1"/>
</dbReference>
<dbReference type="Gene3D" id="3.40.720.10">
    <property type="entry name" value="Alkaline Phosphatase, subunit A"/>
    <property type="match status" value="1"/>
</dbReference>
<dbReference type="SUPFAM" id="SSF64158">
    <property type="entry name" value="2,3-Bisphosphoglycerate-independent phosphoglycerate mutase, substrate-binding domain"/>
    <property type="match status" value="1"/>
</dbReference>
<dbReference type="CDD" id="cd16010">
    <property type="entry name" value="iPGM"/>
    <property type="match status" value="1"/>
</dbReference>
<dbReference type="OrthoDB" id="9800863at2"/>
<dbReference type="InterPro" id="IPR011258">
    <property type="entry name" value="BPG-indep_PGM_N"/>
</dbReference>
<evidence type="ECO:0000256" key="4">
    <source>
        <dbReference type="ARBA" id="ARBA00012026"/>
    </source>
</evidence>
<dbReference type="GO" id="GO:0004619">
    <property type="term" value="F:phosphoglycerate mutase activity"/>
    <property type="evidence" value="ECO:0007669"/>
    <property type="project" value="UniProtKB-UniRule"/>
</dbReference>
<gene>
    <name evidence="16" type="primary">gpmM</name>
    <name evidence="10" type="synonym">gpmI</name>
    <name evidence="16" type="synonym">pgmI</name>
    <name evidence="16" type="ORF">FR932_18730</name>
</gene>
<feature type="binding site" evidence="10 13">
    <location>
        <position position="400"/>
    </location>
    <ligand>
        <name>Mn(2+)</name>
        <dbReference type="ChEBI" id="CHEBI:29035"/>
        <label>1</label>
    </ligand>
</feature>
<dbReference type="GO" id="GO:0006007">
    <property type="term" value="P:glucose catabolic process"/>
    <property type="evidence" value="ECO:0007669"/>
    <property type="project" value="InterPro"/>
</dbReference>
<organism evidence="16 17">
    <name type="scientific">Moritella marina ATCC 15381</name>
    <dbReference type="NCBI Taxonomy" id="1202962"/>
    <lineage>
        <taxon>Bacteria</taxon>
        <taxon>Pseudomonadati</taxon>
        <taxon>Pseudomonadota</taxon>
        <taxon>Gammaproteobacteria</taxon>
        <taxon>Alteromonadales</taxon>
        <taxon>Moritellaceae</taxon>
        <taxon>Moritella</taxon>
    </lineage>
</organism>
<accession>A0A5J6WNX9</accession>
<feature type="binding site" evidence="10 12">
    <location>
        <position position="193"/>
    </location>
    <ligand>
        <name>substrate</name>
    </ligand>
</feature>
<dbReference type="GO" id="GO:0006096">
    <property type="term" value="P:glycolytic process"/>
    <property type="evidence" value="ECO:0007669"/>
    <property type="project" value="UniProtKB-UniRule"/>
</dbReference>
<evidence type="ECO:0000256" key="2">
    <source>
        <dbReference type="ARBA" id="ARBA00004798"/>
    </source>
</evidence>
<keyword evidence="5 10" id="KW-0479">Metal-binding</keyword>
<feature type="domain" description="BPG-independent PGAM N-terminal" evidence="15">
    <location>
        <begin position="84"/>
        <end position="296"/>
    </location>
</feature>
<evidence type="ECO:0000256" key="8">
    <source>
        <dbReference type="ARBA" id="ARBA00023235"/>
    </source>
</evidence>
<comment type="pathway">
    <text evidence="2 10">Carbohydrate degradation; glycolysis; pyruvate from D-glyceraldehyde 3-phosphate: step 3/5.</text>
</comment>
<reference evidence="16 17" key="1">
    <citation type="submission" date="2019-09" db="EMBL/GenBank/DDBJ databases">
        <title>Hybrid Assembly of the complete Genome of the Deep-Sea Bacterium Moritella marina from long Nanopore and Illumina reads.</title>
        <authorList>
            <person name="Magin S."/>
            <person name="Georgoulis A."/>
            <person name="Papadimitriou K."/>
            <person name="Iliakis G."/>
            <person name="Vorgias C.E."/>
        </authorList>
    </citation>
    <scope>NUCLEOTIDE SEQUENCE [LARGE SCALE GENOMIC DNA]</scope>
    <source>
        <strain evidence="16 17">MP-1</strain>
    </source>
</reference>
<keyword evidence="17" id="KW-1185">Reference proteome</keyword>
<comment type="cofactor">
    <cofactor evidence="10">
        <name>Mn(2+)</name>
        <dbReference type="ChEBI" id="CHEBI:29035"/>
    </cofactor>
    <text evidence="10">Binds 2 manganese ions per subunit.</text>
</comment>
<keyword evidence="6 10" id="KW-0324">Glycolysis</keyword>
<dbReference type="InterPro" id="IPR017850">
    <property type="entry name" value="Alkaline_phosphatase_core_sf"/>
</dbReference>
<comment type="function">
    <text evidence="10">Catalyzes the interconversion of 2-phosphoglycerate and 3-phosphoglycerate.</text>
</comment>
<dbReference type="InterPro" id="IPR006124">
    <property type="entry name" value="Metalloenzyme"/>
</dbReference>
<dbReference type="SUPFAM" id="SSF53649">
    <property type="entry name" value="Alkaline phosphatase-like"/>
    <property type="match status" value="1"/>
</dbReference>
<feature type="binding site" evidence="10 13">
    <location>
        <position position="460"/>
    </location>
    <ligand>
        <name>Mn(2+)</name>
        <dbReference type="ChEBI" id="CHEBI:29035"/>
        <label>1</label>
    </ligand>
</feature>
<comment type="subunit">
    <text evidence="10">Monomer.</text>
</comment>
<feature type="binding site" evidence="10 13">
    <location>
        <position position="64"/>
    </location>
    <ligand>
        <name>Mn(2+)</name>
        <dbReference type="ChEBI" id="CHEBI:29035"/>
        <label>2</label>
    </ligand>
</feature>
<dbReference type="FunFam" id="3.40.1450.10:FF:000001">
    <property type="entry name" value="2,3-bisphosphoglycerate-independent phosphoglycerate mutase"/>
    <property type="match status" value="1"/>
</dbReference>
<dbReference type="Gene3D" id="3.40.1450.10">
    <property type="entry name" value="BPG-independent phosphoglycerate mutase, domain B"/>
    <property type="match status" value="1"/>
</dbReference>
<dbReference type="PANTHER" id="PTHR31637">
    <property type="entry name" value="2,3-BISPHOSPHOGLYCERATE-INDEPENDENT PHOSPHOGLYCERATE MUTASE"/>
    <property type="match status" value="1"/>
</dbReference>
<evidence type="ECO:0000256" key="1">
    <source>
        <dbReference type="ARBA" id="ARBA00000370"/>
    </source>
</evidence>
<feature type="binding site" evidence="10 13">
    <location>
        <position position="441"/>
    </location>
    <ligand>
        <name>Mn(2+)</name>
        <dbReference type="ChEBI" id="CHEBI:29035"/>
        <label>2</label>
    </ligand>
</feature>
<evidence type="ECO:0000256" key="13">
    <source>
        <dbReference type="PIRSR" id="PIRSR001492-3"/>
    </source>
</evidence>
<evidence type="ECO:0000313" key="17">
    <source>
        <dbReference type="Proteomes" id="UP000327424"/>
    </source>
</evidence>
<dbReference type="UniPathway" id="UPA00109">
    <property type="reaction ID" value="UER00186"/>
</dbReference>
<dbReference type="EC" id="5.4.2.12" evidence="4 10"/>
<evidence type="ECO:0000256" key="6">
    <source>
        <dbReference type="ARBA" id="ARBA00023152"/>
    </source>
</evidence>
<feature type="binding site" evidence="10 12">
    <location>
        <begin position="155"/>
        <end position="156"/>
    </location>
    <ligand>
        <name>substrate</name>
    </ligand>
</feature>
<feature type="binding site" evidence="10 13">
    <location>
        <position position="442"/>
    </location>
    <ligand>
        <name>Mn(2+)</name>
        <dbReference type="ChEBI" id="CHEBI:29035"/>
        <label>2</label>
    </ligand>
</feature>
<evidence type="ECO:0000256" key="10">
    <source>
        <dbReference type="HAMAP-Rule" id="MF_01038"/>
    </source>
</evidence>
<evidence type="ECO:0000256" key="5">
    <source>
        <dbReference type="ARBA" id="ARBA00022723"/>
    </source>
</evidence>
<dbReference type="PIRSF" id="PIRSF001492">
    <property type="entry name" value="IPGAM"/>
    <property type="match status" value="1"/>
</dbReference>
<name>A0A5J6WNX9_MORMI</name>
<evidence type="ECO:0000256" key="3">
    <source>
        <dbReference type="ARBA" id="ARBA00008819"/>
    </source>
</evidence>
<evidence type="ECO:0000313" key="16">
    <source>
        <dbReference type="EMBL" id="QFI39697.1"/>
    </source>
</evidence>
<keyword evidence="8 10" id="KW-0413">Isomerase</keyword>
<dbReference type="GO" id="GO:0030145">
    <property type="term" value="F:manganese ion binding"/>
    <property type="evidence" value="ECO:0007669"/>
    <property type="project" value="UniProtKB-UniRule"/>
</dbReference>
<dbReference type="NCBIfam" id="TIGR01307">
    <property type="entry name" value="pgm_bpd_ind"/>
    <property type="match status" value="1"/>
</dbReference>
<dbReference type="KEGG" id="mmaa:FR932_18730"/>
<dbReference type="InterPro" id="IPR005995">
    <property type="entry name" value="Pgm_bpd_ind"/>
</dbReference>